<reference evidence="13" key="1">
    <citation type="submission" date="2012-11" db="EMBL/GenBank/DDBJ databases">
        <authorList>
            <person name="Lucero-Rivera Y.E."/>
            <person name="Tovar-Ramirez D."/>
        </authorList>
    </citation>
    <scope>NUCLEOTIDE SEQUENCE [LARGE SCALE GENOMIC DNA]</scope>
    <source>
        <strain evidence="13">Araruama</strain>
    </source>
</reference>
<dbReference type="SUPFAM" id="SSF55874">
    <property type="entry name" value="ATPase domain of HSP90 chaperone/DNA topoisomerase II/histidine kinase"/>
    <property type="match status" value="1"/>
</dbReference>
<sequence>MKSNNQIESKVNQIKNQLLDIAIISIMLMILPMVLHTVCSHQSYQLIWFTHCIAFLCYLILVILSKRLTYGFRLFAVTVILITVGITALFDYLYLDCPLPQKVALGIILSGIFTYGLKKILSEYVSSIHIIDQQTQDLSDSQYRLSISEIQYNNLFNNMLDAFAVHEIIVDKNNQAKDYRFLIVNPAFEAMTGLKSEDVIGKTVTEVLPETELYWIEIYGKVALTGEPARFENYSKELDRYFEVCSYCPKPGHFACIFQDITHHKKAESEQKELESQLRQAHKMEALGTLAGGMAHDFNNMLMPIMGYTEMLIEDYDDNEETSSSLKEILKAATRAKKLAEQILTFSRRSKIQFKPVDINAVIDETIPLLETSIPSHIQLRPDIEHKSHMIMGDSVQLQQIIMNLCINAAHAIDKDSGLITISLCEQKQVTPFLWNGKRLSSGGYHILSIADNGPGIAPEIQERIFDPYFTTKPKGKGTGLGLSMVLGIVNRLKGGIYLATDSVNGTRFDIYLPAFDADKKEVPE</sequence>
<protein>
    <recommendedName>
        <fullName evidence="2">histidine kinase</fullName>
        <ecNumber evidence="2">2.7.13.3</ecNumber>
    </recommendedName>
</protein>
<dbReference type="Gene3D" id="3.30.565.10">
    <property type="entry name" value="Histidine kinase-like ATPase, C-terminal domain"/>
    <property type="match status" value="1"/>
</dbReference>
<dbReference type="InterPro" id="IPR013767">
    <property type="entry name" value="PAS_fold"/>
</dbReference>
<evidence type="ECO:0000256" key="6">
    <source>
        <dbReference type="ARBA" id="ARBA00022777"/>
    </source>
</evidence>
<keyword evidence="5" id="KW-0547">Nucleotide-binding</keyword>
<keyword evidence="9" id="KW-1133">Transmembrane helix</keyword>
<evidence type="ECO:0000256" key="5">
    <source>
        <dbReference type="ARBA" id="ARBA00022741"/>
    </source>
</evidence>
<feature type="domain" description="PAS" evidence="11">
    <location>
        <begin position="152"/>
        <end position="208"/>
    </location>
</feature>
<keyword evidence="8" id="KW-0902">Two-component regulatory system</keyword>
<feature type="domain" description="Histidine kinase" evidence="10">
    <location>
        <begin position="293"/>
        <end position="517"/>
    </location>
</feature>
<proteinExistence type="predicted"/>
<evidence type="ECO:0000259" key="10">
    <source>
        <dbReference type="PROSITE" id="PS50109"/>
    </source>
</evidence>
<comment type="caution">
    <text evidence="12">The sequence shown here is derived from an EMBL/GenBank/DDBJ whole genome shotgun (WGS) entry which is preliminary data.</text>
</comment>
<dbReference type="InterPro" id="IPR003661">
    <property type="entry name" value="HisK_dim/P_dom"/>
</dbReference>
<dbReference type="NCBIfam" id="TIGR00229">
    <property type="entry name" value="sensory_box"/>
    <property type="match status" value="1"/>
</dbReference>
<evidence type="ECO:0000256" key="7">
    <source>
        <dbReference type="ARBA" id="ARBA00022840"/>
    </source>
</evidence>
<dbReference type="InterPro" id="IPR000014">
    <property type="entry name" value="PAS"/>
</dbReference>
<dbReference type="SMART" id="SM00387">
    <property type="entry name" value="HATPase_c"/>
    <property type="match status" value="1"/>
</dbReference>
<dbReference type="InterPro" id="IPR036097">
    <property type="entry name" value="HisK_dim/P_sf"/>
</dbReference>
<evidence type="ECO:0000313" key="12">
    <source>
        <dbReference type="EMBL" id="ETR74288.1"/>
    </source>
</evidence>
<dbReference type="InterPro" id="IPR003594">
    <property type="entry name" value="HATPase_dom"/>
</dbReference>
<dbReference type="InterPro" id="IPR004358">
    <property type="entry name" value="Sig_transdc_His_kin-like_C"/>
</dbReference>
<dbReference type="AlphaFoldDB" id="A0A1V1PHM2"/>
<dbReference type="SMART" id="SM00388">
    <property type="entry name" value="HisKA"/>
    <property type="match status" value="1"/>
</dbReference>
<evidence type="ECO:0000313" key="13">
    <source>
        <dbReference type="Proteomes" id="UP000189670"/>
    </source>
</evidence>
<feature type="transmembrane region" description="Helical" evidence="9">
    <location>
        <begin position="44"/>
        <end position="64"/>
    </location>
</feature>
<dbReference type="EC" id="2.7.13.3" evidence="2"/>
<keyword evidence="6" id="KW-0418">Kinase</keyword>
<dbReference type="CDD" id="cd00130">
    <property type="entry name" value="PAS"/>
    <property type="match status" value="1"/>
</dbReference>
<dbReference type="Pfam" id="PF02518">
    <property type="entry name" value="HATPase_c"/>
    <property type="match status" value="1"/>
</dbReference>
<dbReference type="PRINTS" id="PR00344">
    <property type="entry name" value="BCTRLSENSOR"/>
</dbReference>
<dbReference type="PANTHER" id="PTHR43065">
    <property type="entry name" value="SENSOR HISTIDINE KINASE"/>
    <property type="match status" value="1"/>
</dbReference>
<keyword evidence="9" id="KW-0812">Transmembrane</keyword>
<accession>A0A1V1PHM2</accession>
<gene>
    <name evidence="12" type="ORF">OMM_06413</name>
</gene>
<dbReference type="InterPro" id="IPR005467">
    <property type="entry name" value="His_kinase_dom"/>
</dbReference>
<comment type="catalytic activity">
    <reaction evidence="1">
        <text>ATP + protein L-histidine = ADP + protein N-phospho-L-histidine.</text>
        <dbReference type="EC" id="2.7.13.3"/>
    </reaction>
</comment>
<evidence type="ECO:0000256" key="8">
    <source>
        <dbReference type="ARBA" id="ARBA00023012"/>
    </source>
</evidence>
<dbReference type="Gene3D" id="1.10.287.130">
    <property type="match status" value="1"/>
</dbReference>
<dbReference type="Pfam" id="PF00512">
    <property type="entry name" value="HisKA"/>
    <property type="match status" value="1"/>
</dbReference>
<evidence type="ECO:0000259" key="11">
    <source>
        <dbReference type="PROSITE" id="PS50112"/>
    </source>
</evidence>
<keyword evidence="4" id="KW-0808">Transferase</keyword>
<dbReference type="SUPFAM" id="SSF47384">
    <property type="entry name" value="Homodimeric domain of signal transducing histidine kinase"/>
    <property type="match status" value="1"/>
</dbReference>
<feature type="transmembrane region" description="Helical" evidence="9">
    <location>
        <begin position="71"/>
        <end position="93"/>
    </location>
</feature>
<evidence type="ECO:0000256" key="3">
    <source>
        <dbReference type="ARBA" id="ARBA00022553"/>
    </source>
</evidence>
<keyword evidence="7" id="KW-0067">ATP-binding</keyword>
<dbReference type="InterPro" id="IPR036890">
    <property type="entry name" value="HATPase_C_sf"/>
</dbReference>
<evidence type="ECO:0000256" key="1">
    <source>
        <dbReference type="ARBA" id="ARBA00000085"/>
    </source>
</evidence>
<dbReference type="PROSITE" id="PS50112">
    <property type="entry name" value="PAS"/>
    <property type="match status" value="1"/>
</dbReference>
<evidence type="ECO:0000256" key="2">
    <source>
        <dbReference type="ARBA" id="ARBA00012438"/>
    </source>
</evidence>
<dbReference type="EMBL" id="ATBP01000013">
    <property type="protein sequence ID" value="ETR74288.1"/>
    <property type="molecule type" value="Genomic_DNA"/>
</dbReference>
<keyword evidence="3" id="KW-0597">Phosphoprotein</keyword>
<dbReference type="CDD" id="cd00082">
    <property type="entry name" value="HisKA"/>
    <property type="match status" value="1"/>
</dbReference>
<dbReference type="PANTHER" id="PTHR43065:SF42">
    <property type="entry name" value="TWO-COMPONENT SENSOR PPRA"/>
    <property type="match status" value="1"/>
</dbReference>
<dbReference type="InterPro" id="IPR035965">
    <property type="entry name" value="PAS-like_dom_sf"/>
</dbReference>
<feature type="transmembrane region" description="Helical" evidence="9">
    <location>
        <begin position="21"/>
        <end position="38"/>
    </location>
</feature>
<name>A0A1V1PHM2_9BACT</name>
<keyword evidence="9" id="KW-0472">Membrane</keyword>
<dbReference type="Gene3D" id="3.30.450.20">
    <property type="entry name" value="PAS domain"/>
    <property type="match status" value="1"/>
</dbReference>
<organism evidence="12 13">
    <name type="scientific">Candidatus Magnetoglobus multicellularis str. Araruama</name>
    <dbReference type="NCBI Taxonomy" id="890399"/>
    <lineage>
        <taxon>Bacteria</taxon>
        <taxon>Pseudomonadati</taxon>
        <taxon>Thermodesulfobacteriota</taxon>
        <taxon>Desulfobacteria</taxon>
        <taxon>Desulfobacterales</taxon>
        <taxon>Desulfobacteraceae</taxon>
        <taxon>Candidatus Magnetoglobus</taxon>
    </lineage>
</organism>
<dbReference type="GO" id="GO:0000155">
    <property type="term" value="F:phosphorelay sensor kinase activity"/>
    <property type="evidence" value="ECO:0007669"/>
    <property type="project" value="InterPro"/>
</dbReference>
<dbReference type="GO" id="GO:0006355">
    <property type="term" value="P:regulation of DNA-templated transcription"/>
    <property type="evidence" value="ECO:0007669"/>
    <property type="project" value="InterPro"/>
</dbReference>
<dbReference type="PROSITE" id="PS50109">
    <property type="entry name" value="HIS_KIN"/>
    <property type="match status" value="1"/>
</dbReference>
<dbReference type="Proteomes" id="UP000189670">
    <property type="component" value="Unassembled WGS sequence"/>
</dbReference>
<evidence type="ECO:0000256" key="4">
    <source>
        <dbReference type="ARBA" id="ARBA00022679"/>
    </source>
</evidence>
<dbReference type="SUPFAM" id="SSF55785">
    <property type="entry name" value="PYP-like sensor domain (PAS domain)"/>
    <property type="match status" value="1"/>
</dbReference>
<dbReference type="GO" id="GO:0005524">
    <property type="term" value="F:ATP binding"/>
    <property type="evidence" value="ECO:0007669"/>
    <property type="project" value="UniProtKB-KW"/>
</dbReference>
<evidence type="ECO:0000256" key="9">
    <source>
        <dbReference type="SAM" id="Phobius"/>
    </source>
</evidence>
<dbReference type="Pfam" id="PF00989">
    <property type="entry name" value="PAS"/>
    <property type="match status" value="1"/>
</dbReference>